<dbReference type="Proteomes" id="UP001154282">
    <property type="component" value="Unassembled WGS sequence"/>
</dbReference>
<organism evidence="1 2">
    <name type="scientific">Linum tenue</name>
    <dbReference type="NCBI Taxonomy" id="586396"/>
    <lineage>
        <taxon>Eukaryota</taxon>
        <taxon>Viridiplantae</taxon>
        <taxon>Streptophyta</taxon>
        <taxon>Embryophyta</taxon>
        <taxon>Tracheophyta</taxon>
        <taxon>Spermatophyta</taxon>
        <taxon>Magnoliopsida</taxon>
        <taxon>eudicotyledons</taxon>
        <taxon>Gunneridae</taxon>
        <taxon>Pentapetalae</taxon>
        <taxon>rosids</taxon>
        <taxon>fabids</taxon>
        <taxon>Malpighiales</taxon>
        <taxon>Linaceae</taxon>
        <taxon>Linum</taxon>
    </lineage>
</organism>
<protein>
    <submittedName>
        <fullName evidence="1">Uncharacterized protein</fullName>
    </submittedName>
</protein>
<name>A0AAV0KLK3_9ROSI</name>
<sequence length="9" mass="1009">MHSRCAAYA</sequence>
<evidence type="ECO:0000313" key="2">
    <source>
        <dbReference type="Proteomes" id="UP001154282"/>
    </source>
</evidence>
<keyword evidence="2" id="KW-1185">Reference proteome</keyword>
<gene>
    <name evidence="1" type="ORF">LITE_LOCUS19198</name>
</gene>
<reference evidence="1" key="1">
    <citation type="submission" date="2022-08" db="EMBL/GenBank/DDBJ databases">
        <authorList>
            <person name="Gutierrez-Valencia J."/>
        </authorList>
    </citation>
    <scope>NUCLEOTIDE SEQUENCE</scope>
</reference>
<comment type="caution">
    <text evidence="1">The sequence shown here is derived from an EMBL/GenBank/DDBJ whole genome shotgun (WGS) entry which is preliminary data.</text>
</comment>
<proteinExistence type="predicted"/>
<dbReference type="EMBL" id="CAMGYJ010000005">
    <property type="protein sequence ID" value="CAI0422598.1"/>
    <property type="molecule type" value="Genomic_DNA"/>
</dbReference>
<accession>A0AAV0KLK3</accession>
<evidence type="ECO:0000313" key="1">
    <source>
        <dbReference type="EMBL" id="CAI0422598.1"/>
    </source>
</evidence>